<dbReference type="SUPFAM" id="SSF53901">
    <property type="entry name" value="Thiolase-like"/>
    <property type="match status" value="1"/>
</dbReference>
<evidence type="ECO:0000256" key="8">
    <source>
        <dbReference type="ARBA" id="ARBA00023315"/>
    </source>
</evidence>
<dbReference type="InterPro" id="IPR009081">
    <property type="entry name" value="PP-bd_ACP"/>
</dbReference>
<dbReference type="Pfam" id="PF00975">
    <property type="entry name" value="Thioesterase"/>
    <property type="match status" value="1"/>
</dbReference>
<dbReference type="Pfam" id="PF08659">
    <property type="entry name" value="KR"/>
    <property type="match status" value="1"/>
</dbReference>
<evidence type="ECO:0000259" key="13">
    <source>
        <dbReference type="PROSITE" id="PS52019"/>
    </source>
</evidence>
<evidence type="ECO:0000256" key="2">
    <source>
        <dbReference type="ARBA" id="ARBA00004792"/>
    </source>
</evidence>
<dbReference type="InterPro" id="IPR057326">
    <property type="entry name" value="KR_dom"/>
</dbReference>
<evidence type="ECO:0000256" key="1">
    <source>
        <dbReference type="ARBA" id="ARBA00001957"/>
    </source>
</evidence>
<evidence type="ECO:0000259" key="11">
    <source>
        <dbReference type="PROSITE" id="PS50075"/>
    </source>
</evidence>
<dbReference type="SMART" id="SM00826">
    <property type="entry name" value="PKS_DH"/>
    <property type="match status" value="1"/>
</dbReference>
<keyword evidence="4" id="KW-0597">Phosphoprotein</keyword>
<dbReference type="Gene3D" id="1.10.1200.10">
    <property type="entry name" value="ACP-like"/>
    <property type="match status" value="1"/>
</dbReference>
<dbReference type="InterPro" id="IPR055123">
    <property type="entry name" value="SpnB-like_Rossmann"/>
</dbReference>
<dbReference type="SUPFAM" id="SSF52151">
    <property type="entry name" value="FabD/lysophospholipase-like"/>
    <property type="match status" value="1"/>
</dbReference>
<dbReference type="InterPro" id="IPR020802">
    <property type="entry name" value="TesA-like"/>
</dbReference>
<dbReference type="PROSITE" id="PS52019">
    <property type="entry name" value="PKS_MFAS_DH"/>
    <property type="match status" value="1"/>
</dbReference>
<dbReference type="InterPro" id="IPR016039">
    <property type="entry name" value="Thiolase-like"/>
</dbReference>
<dbReference type="InterPro" id="IPR006162">
    <property type="entry name" value="Ppantetheine_attach_site"/>
</dbReference>
<feature type="domain" description="Carrier" evidence="11">
    <location>
        <begin position="1720"/>
        <end position="1795"/>
    </location>
</feature>
<dbReference type="Gene3D" id="3.40.47.10">
    <property type="match status" value="1"/>
</dbReference>
<comment type="cofactor">
    <cofactor evidence="1">
        <name>pantetheine 4'-phosphate</name>
        <dbReference type="ChEBI" id="CHEBI:47942"/>
    </cofactor>
</comment>
<sequence length="2091" mass="220328">MTETDNSDKVVRALRDSVKEVQRLKKENQRLNEASREPVAVVGMGCRFPGGVRTPEDLWELVDGATDAVGDFPTDRGWDLDGLFDDDPETPGTTYARQAGFLYDAGEFDAAFFGVSPKEATAMDPQQRLLLETAWEAVERGRLDPASLRGSDTGVYVGITAPDYGPRATHAEDGLEGHLATGTATSVAAGRISYTLGLEGPAMSLDTACSSSLVALHNAVTALRRQECTLALAGGATVFSDPGAFLSFSRQRALSPGSRAKAFDASADGTAWSEGAGMVLLARLGDAERLGLPVLAVVRGTAVNQDGASSGLTAPNGLAQRRLLRSALADAGLGPADVDAVEAHGTGTPLGDPIEARALMDVYGRGRPADRPLLLGSLKSNIGHSVAAAGVGGLIKSVMALNHDHVPASLHLNEPTREVDWSVGTVLPVAEHTPWPDVERPHVAGVSSFGMSGTNAHALLEQPPSRTAGTGKAQDTAGSTHGRTAEAESVAARPAGTQNAHGTGPVLWPLSGHTPDALTAQARRLLDHLDTRPVPDARDVGHALATTRTGLDHRAVVASADPLRRREALTALAEGRDHDALVRGRAGNGHRIAFVFPGQGGQWPSTVRGLLDGSPRFATHIDECEKALAPYVDWSLTEVVRGGPHAPDPARIDVVQPALFAVMVALARLWEDHGLTPSAVVGHSQGEIAAAHIAGALTLDEAARIVVRRGQLFRRISGAGGMAAISLPVREVEEMLRRWEGRIEVAAVNGPNAVVVAGDVDALTELAAVCEKEGTHHQRIDIDIASHSHHVVPFEDELLRSLESIDPTSAGTEFYSTVTGGPFDTAGLDPAYWYRNLRGRVRMEEAVRSMSEAGYTAFVEIGPHPVLSHGVTQTLDDAGIEGAAVLPTLHRDHGDPDGFATALARAHAHGLRLDWDTVHPRAGTVDLPTYAFEHRTYWLAPDGGGRALPAEGVDEAGHPLLGARTFLPGTGGEVVTGRIGPDTHPWLTDHAVSGTVLLPGAAFWEMVQHAAAPGEDVADLTLHTPLPLPGRTRVQVTLAQPVAPHHPQRTPPAQPSPQEPSGSRTVRVHSRPEHAPDSSWTEHATGLLAPTGAPAPAPLTAWPPEGERVDLENLYTDLAERGYEYGPAFQGLHAAWRDGDTVFSEAALPESLRGDAAGFGLHPALLDAALHTVALTSDTGVRLPFAWTDVTLHAEGATDLRVRVRPLGPDEYTLDLFDPSGQPVASIASLAVRPLPERIDTGVPEDLYSLTWNPVRPHNTGLPNLTVIGADPLDLSTHLGVAHQPDPRAPLPAGTTAVLGSGTGAGDDPEAARRTTREMLALLQEWADDETREETPLVVLTRRAVPVLPGEDVTDLEQAPLWGLVRSAQTERPGRFVLVDLDDIADGAPHLPAALATGETQLALRGGRPHVPRLVRADTSAAEAPGTGADGPGTGEQTPAGLGGGTVVVTGATGTLGSAVTRHLVRAHGARDLLLINRRGPDAPAAQDLVAELSGLGARADVVACDVSDPDALRTTLDRARGPVVGVFHLAGTLDDGALATLTPEHVDRVMAPKSDAALHLHRLTLDQPVRAFVLFSSAANVLGSPGQANYAAANAALDALAHHRRAHGLHATALAWGLWADLGGMSAHLDTADLSRLSRIGMARPLGTDEGLRLMDHALDLPAAHFMPMPVDTAGLRSRAERTGTVPTVHRALVPLPRRRAAKAADLDLTTLPPEQRADALLDLVRTGTADVLGLAGPADVPSDRDFLELGLDSLTAVQLRGELREATGVRLASGAVFTHSTPEALARHLDTELPSDGSSSAPAPAAAPAGTDAGLEGVVALFRDACVRGRIDDGIALVRAAAAFRPAFTVPEGFGAPPRPVEVATGPARPRLICLPSLVMVSGVQEYARFGAALKGERDTVVLPQPGFAPGDPLPATREAAVDLQTRAVLELAGEEPFVLVSRSSGGWMAHAVAERLQQGGYAPEAVVLMDTPTPQDRTTMPVIETGVVERERRFGLMDPARVTAMGRYLELFADWVPGELDMPLLLVRPTDQVRDGDGNPVGGPDWRFDWPREHVPVDVHGDHISMLEEHGATTAQAVHAWLSEHVVR</sequence>
<keyword evidence="7" id="KW-0511">Multifunctional enzyme</keyword>
<dbReference type="Gene3D" id="3.30.70.3290">
    <property type="match status" value="1"/>
</dbReference>
<evidence type="ECO:0000256" key="4">
    <source>
        <dbReference type="ARBA" id="ARBA00022553"/>
    </source>
</evidence>
<dbReference type="Pfam" id="PF00109">
    <property type="entry name" value="ketoacyl-synt"/>
    <property type="match status" value="1"/>
</dbReference>
<dbReference type="SMART" id="SM00822">
    <property type="entry name" value="PKS_KR"/>
    <property type="match status" value="1"/>
</dbReference>
<protein>
    <recommendedName>
        <fullName evidence="16">SDR family NAD(P)-dependent oxidoreductase</fullName>
    </recommendedName>
</protein>
<feature type="domain" description="PKS/mFAS DH" evidence="13">
    <location>
        <begin position="958"/>
        <end position="1241"/>
    </location>
</feature>
<dbReference type="Pfam" id="PF00550">
    <property type="entry name" value="PP-binding"/>
    <property type="match status" value="1"/>
</dbReference>
<dbReference type="Pfam" id="PF08990">
    <property type="entry name" value="Docking"/>
    <property type="match status" value="1"/>
</dbReference>
<evidence type="ECO:0000256" key="5">
    <source>
        <dbReference type="ARBA" id="ARBA00022679"/>
    </source>
</evidence>
<dbReference type="Pfam" id="PF00698">
    <property type="entry name" value="Acyl_transf_1"/>
    <property type="match status" value="1"/>
</dbReference>
<keyword evidence="6" id="KW-0045">Antibiotic biosynthesis</keyword>
<dbReference type="InterPro" id="IPR049900">
    <property type="entry name" value="PKS_mFAS_DH"/>
</dbReference>
<dbReference type="RefSeq" id="WP_193517608.1">
    <property type="nucleotide sequence ID" value="NZ_BMXL01000005.1"/>
</dbReference>
<dbReference type="PANTHER" id="PTHR43775:SF51">
    <property type="entry name" value="INACTIVE PHENOLPHTHIOCEROL SYNTHESIS POLYKETIDE SYNTHASE TYPE I PKS1-RELATED"/>
    <property type="match status" value="1"/>
</dbReference>
<dbReference type="SMART" id="SM00824">
    <property type="entry name" value="PKS_TE"/>
    <property type="match status" value="1"/>
</dbReference>
<dbReference type="InterPro" id="IPR029058">
    <property type="entry name" value="AB_hydrolase_fold"/>
</dbReference>
<dbReference type="SUPFAM" id="SSF55048">
    <property type="entry name" value="Probable ACP-binding domain of malonyl-CoA ACP transacylase"/>
    <property type="match status" value="1"/>
</dbReference>
<dbReference type="Pfam" id="PF21089">
    <property type="entry name" value="PKS_DH_N"/>
    <property type="match status" value="1"/>
</dbReference>
<dbReference type="InterPro" id="IPR049552">
    <property type="entry name" value="PKS_DH_N"/>
</dbReference>
<dbReference type="InterPro" id="IPR001227">
    <property type="entry name" value="Ac_transferase_dom_sf"/>
</dbReference>
<feature type="region of interest" description="N-terminal hotdog fold" evidence="9">
    <location>
        <begin position="958"/>
        <end position="1095"/>
    </location>
</feature>
<dbReference type="PANTHER" id="PTHR43775">
    <property type="entry name" value="FATTY ACID SYNTHASE"/>
    <property type="match status" value="1"/>
</dbReference>
<dbReference type="Proteomes" id="UP000654947">
    <property type="component" value="Unassembled WGS sequence"/>
</dbReference>
<dbReference type="SMART" id="SM01294">
    <property type="entry name" value="PKS_PP_betabranch"/>
    <property type="match status" value="1"/>
</dbReference>
<evidence type="ECO:0000313" key="15">
    <source>
        <dbReference type="Proteomes" id="UP000654947"/>
    </source>
</evidence>
<dbReference type="Pfam" id="PF14765">
    <property type="entry name" value="PS-DH"/>
    <property type="match status" value="1"/>
</dbReference>
<dbReference type="FunFam" id="3.40.366.10:FF:000002">
    <property type="entry name" value="Probable polyketide synthase 2"/>
    <property type="match status" value="1"/>
</dbReference>
<dbReference type="PROSITE" id="PS50075">
    <property type="entry name" value="CARRIER"/>
    <property type="match status" value="1"/>
</dbReference>
<evidence type="ECO:0000256" key="10">
    <source>
        <dbReference type="SAM" id="MobiDB-lite"/>
    </source>
</evidence>
<keyword evidence="8" id="KW-0012">Acyltransferase</keyword>
<dbReference type="InterPro" id="IPR016036">
    <property type="entry name" value="Malonyl_transacylase_ACP-bd"/>
</dbReference>
<keyword evidence="5" id="KW-0808">Transferase</keyword>
<dbReference type="CDD" id="cd08956">
    <property type="entry name" value="KR_3_FAS_SDR_x"/>
    <property type="match status" value="1"/>
</dbReference>
<dbReference type="InterPro" id="IPR016035">
    <property type="entry name" value="Acyl_Trfase/lysoPLipase"/>
</dbReference>
<dbReference type="InterPro" id="IPR020807">
    <property type="entry name" value="PKS_DH"/>
</dbReference>
<dbReference type="Gene3D" id="3.40.366.10">
    <property type="entry name" value="Malonyl-Coenzyme A Acyl Carrier Protein, domain 2"/>
    <property type="match status" value="1"/>
</dbReference>
<feature type="region of interest" description="Disordered" evidence="10">
    <location>
        <begin position="461"/>
        <end position="514"/>
    </location>
</feature>
<evidence type="ECO:0000259" key="12">
    <source>
        <dbReference type="PROSITE" id="PS52004"/>
    </source>
</evidence>
<feature type="domain" description="Ketosynthase family 3 (KS3)" evidence="12">
    <location>
        <begin position="36"/>
        <end position="462"/>
    </location>
</feature>
<dbReference type="GO" id="GO:0004312">
    <property type="term" value="F:fatty acid synthase activity"/>
    <property type="evidence" value="ECO:0007669"/>
    <property type="project" value="TreeGrafter"/>
</dbReference>
<dbReference type="PROSITE" id="PS52004">
    <property type="entry name" value="KS3_2"/>
    <property type="match status" value="1"/>
</dbReference>
<feature type="region of interest" description="Disordered" evidence="10">
    <location>
        <begin position="1418"/>
        <end position="1440"/>
    </location>
</feature>
<evidence type="ECO:0000256" key="9">
    <source>
        <dbReference type="PROSITE-ProRule" id="PRU01363"/>
    </source>
</evidence>
<dbReference type="SMART" id="SM00823">
    <property type="entry name" value="PKS_PP"/>
    <property type="match status" value="1"/>
</dbReference>
<evidence type="ECO:0000313" key="14">
    <source>
        <dbReference type="EMBL" id="GHD21308.1"/>
    </source>
</evidence>
<dbReference type="InterPro" id="IPR013968">
    <property type="entry name" value="PKS_KR"/>
</dbReference>
<dbReference type="CDD" id="cd00833">
    <property type="entry name" value="PKS"/>
    <property type="match status" value="1"/>
</dbReference>
<dbReference type="Pfam" id="PF02801">
    <property type="entry name" value="Ketoacyl-synt_C"/>
    <property type="match status" value="1"/>
</dbReference>
<dbReference type="InterPro" id="IPR032821">
    <property type="entry name" value="PKS_assoc"/>
</dbReference>
<evidence type="ECO:0000256" key="6">
    <source>
        <dbReference type="ARBA" id="ARBA00023194"/>
    </source>
</evidence>
<feature type="compositionally biased region" description="Low complexity" evidence="10">
    <location>
        <begin position="1084"/>
        <end position="1104"/>
    </location>
</feature>
<dbReference type="Gene3D" id="3.40.50.720">
    <property type="entry name" value="NAD(P)-binding Rossmann-like Domain"/>
    <property type="match status" value="1"/>
</dbReference>
<feature type="active site" description="Proton acceptor; for dehydratase activity" evidence="9">
    <location>
        <position position="990"/>
    </location>
</feature>
<dbReference type="InterPro" id="IPR020841">
    <property type="entry name" value="PKS_Beta-ketoAc_synthase_dom"/>
</dbReference>
<dbReference type="SUPFAM" id="SSF51735">
    <property type="entry name" value="NAD(P)-binding Rossmann-fold domains"/>
    <property type="match status" value="2"/>
</dbReference>
<dbReference type="Pfam" id="PF16197">
    <property type="entry name" value="KAsynt_C_assoc"/>
    <property type="match status" value="1"/>
</dbReference>
<dbReference type="Pfam" id="PF22953">
    <property type="entry name" value="SpnB_Rossmann"/>
    <property type="match status" value="1"/>
</dbReference>
<feature type="active site" description="Proton donor; for dehydratase activity" evidence="9">
    <location>
        <position position="1167"/>
    </location>
</feature>
<keyword evidence="3" id="KW-0596">Phosphopantetheine</keyword>
<feature type="region of interest" description="C-terminal hotdog fold" evidence="9">
    <location>
        <begin position="1106"/>
        <end position="1241"/>
    </location>
</feature>
<dbReference type="EMBL" id="BMXL01000005">
    <property type="protein sequence ID" value="GHD21308.1"/>
    <property type="molecule type" value="Genomic_DNA"/>
</dbReference>
<reference evidence="14 15" key="1">
    <citation type="journal article" date="2014" name="Int. J. Syst. Evol. Microbiol.">
        <title>Complete genome sequence of Corynebacterium casei LMG S-19264T (=DSM 44701T), isolated from a smear-ripened cheese.</title>
        <authorList>
            <consortium name="US DOE Joint Genome Institute (JGI-PGF)"/>
            <person name="Walter F."/>
            <person name="Albersmeier A."/>
            <person name="Kalinowski J."/>
            <person name="Ruckert C."/>
        </authorList>
    </citation>
    <scope>NUCLEOTIDE SEQUENCE [LARGE SCALE GENOMIC DNA]</scope>
    <source>
        <strain evidence="14 15">KCTC 19473</strain>
    </source>
</reference>
<comment type="caution">
    <text evidence="14">The sequence shown here is derived from an EMBL/GenBank/DDBJ whole genome shotgun (WGS) entry which is preliminary data.</text>
</comment>
<dbReference type="InterPro" id="IPR049551">
    <property type="entry name" value="PKS_DH_C"/>
</dbReference>
<dbReference type="InterPro" id="IPR014030">
    <property type="entry name" value="Ketoacyl_synth_N"/>
</dbReference>
<dbReference type="Gene3D" id="3.10.129.110">
    <property type="entry name" value="Polyketide synthase dehydratase"/>
    <property type="match status" value="1"/>
</dbReference>
<evidence type="ECO:0000256" key="3">
    <source>
        <dbReference type="ARBA" id="ARBA00022450"/>
    </source>
</evidence>
<dbReference type="PROSITE" id="PS00012">
    <property type="entry name" value="PHOSPHOPANTETHEINE"/>
    <property type="match status" value="1"/>
</dbReference>
<keyword evidence="15" id="KW-1185">Reference proteome</keyword>
<dbReference type="InterPro" id="IPR050091">
    <property type="entry name" value="PKS_NRPS_Biosynth_Enz"/>
</dbReference>
<feature type="region of interest" description="Disordered" evidence="10">
    <location>
        <begin position="1043"/>
        <end position="1105"/>
    </location>
</feature>
<dbReference type="SMART" id="SM00827">
    <property type="entry name" value="PKS_AT"/>
    <property type="match status" value="1"/>
</dbReference>
<dbReference type="InterPro" id="IPR036291">
    <property type="entry name" value="NAD(P)-bd_dom_sf"/>
</dbReference>
<gene>
    <name evidence="14" type="ORF">GCM10007147_14550</name>
</gene>
<dbReference type="InterPro" id="IPR014043">
    <property type="entry name" value="Acyl_transferase_dom"/>
</dbReference>
<dbReference type="InterPro" id="IPR036736">
    <property type="entry name" value="ACP-like_sf"/>
</dbReference>
<dbReference type="GO" id="GO:0004315">
    <property type="term" value="F:3-oxoacyl-[acyl-carrier-protein] synthase activity"/>
    <property type="evidence" value="ECO:0007669"/>
    <property type="project" value="InterPro"/>
</dbReference>
<dbReference type="InterPro" id="IPR014031">
    <property type="entry name" value="Ketoacyl_synth_C"/>
</dbReference>
<dbReference type="GO" id="GO:0006633">
    <property type="term" value="P:fatty acid biosynthetic process"/>
    <property type="evidence" value="ECO:0007669"/>
    <property type="project" value="InterPro"/>
</dbReference>
<dbReference type="FunFam" id="3.40.47.10:FF:000019">
    <property type="entry name" value="Polyketide synthase type I"/>
    <property type="match status" value="1"/>
</dbReference>
<evidence type="ECO:0000256" key="7">
    <source>
        <dbReference type="ARBA" id="ARBA00023268"/>
    </source>
</evidence>
<dbReference type="InterPro" id="IPR015083">
    <property type="entry name" value="NorB/c/GfsB-D-like_docking"/>
</dbReference>
<dbReference type="SMART" id="SM00825">
    <property type="entry name" value="PKS_KS"/>
    <property type="match status" value="1"/>
</dbReference>
<dbReference type="PROSITE" id="PS00606">
    <property type="entry name" value="KS3_1"/>
    <property type="match status" value="1"/>
</dbReference>
<dbReference type="InterPro" id="IPR018201">
    <property type="entry name" value="Ketoacyl_synth_AS"/>
</dbReference>
<organism evidence="14 15">
    <name type="scientific">Nocardiopsis kunsanensis</name>
    <dbReference type="NCBI Taxonomy" id="141693"/>
    <lineage>
        <taxon>Bacteria</taxon>
        <taxon>Bacillati</taxon>
        <taxon>Actinomycetota</taxon>
        <taxon>Actinomycetes</taxon>
        <taxon>Streptosporangiales</taxon>
        <taxon>Nocardiopsidaceae</taxon>
        <taxon>Nocardiopsis</taxon>
    </lineage>
</organism>
<accession>A0A918XAV1</accession>
<dbReference type="SUPFAM" id="SSF53474">
    <property type="entry name" value="alpha/beta-Hydrolases"/>
    <property type="match status" value="1"/>
</dbReference>
<dbReference type="GO" id="GO:0031177">
    <property type="term" value="F:phosphopantetheine binding"/>
    <property type="evidence" value="ECO:0007669"/>
    <property type="project" value="InterPro"/>
</dbReference>
<dbReference type="InterPro" id="IPR001031">
    <property type="entry name" value="Thioesterase"/>
</dbReference>
<dbReference type="InterPro" id="IPR020806">
    <property type="entry name" value="PKS_PP-bd"/>
</dbReference>
<comment type="pathway">
    <text evidence="2">Antibiotic biosynthesis.</text>
</comment>
<proteinExistence type="predicted"/>
<evidence type="ECO:0008006" key="16">
    <source>
        <dbReference type="Google" id="ProtNLM"/>
    </source>
</evidence>
<feature type="compositionally biased region" description="Pro residues" evidence="10">
    <location>
        <begin position="1049"/>
        <end position="1058"/>
    </location>
</feature>
<dbReference type="InterPro" id="IPR042104">
    <property type="entry name" value="PKS_dehydratase_sf"/>
</dbReference>
<name>A0A918XAV1_9ACTN</name>
<dbReference type="SUPFAM" id="SSF47336">
    <property type="entry name" value="ACP-like"/>
    <property type="match status" value="1"/>
</dbReference>
<dbReference type="Gene3D" id="3.40.50.1820">
    <property type="entry name" value="alpha/beta hydrolase"/>
    <property type="match status" value="1"/>
</dbReference>